<accession>A0A7K0CG92</accession>
<evidence type="ECO:0000313" key="2">
    <source>
        <dbReference type="EMBL" id="MQY12500.1"/>
    </source>
</evidence>
<dbReference type="RefSeq" id="WP_153452121.1">
    <property type="nucleotide sequence ID" value="NZ_WEGJ01000007.1"/>
</dbReference>
<dbReference type="Pfam" id="PF04738">
    <property type="entry name" value="Lant_dehydr_N"/>
    <property type="match status" value="1"/>
</dbReference>
<protein>
    <recommendedName>
        <fullName evidence="1">Lantibiotic dehydratase N-terminal domain-containing protein</fullName>
    </recommendedName>
</protein>
<gene>
    <name evidence="2" type="ORF">SRB5_26340</name>
</gene>
<proteinExistence type="predicted"/>
<dbReference type="AlphaFoldDB" id="A0A7K0CG92"/>
<organism evidence="2 3">
    <name type="scientific">Streptomyces smaragdinus</name>
    <dbReference type="NCBI Taxonomy" id="2585196"/>
    <lineage>
        <taxon>Bacteria</taxon>
        <taxon>Bacillati</taxon>
        <taxon>Actinomycetota</taxon>
        <taxon>Actinomycetes</taxon>
        <taxon>Kitasatosporales</taxon>
        <taxon>Streptomycetaceae</taxon>
        <taxon>Streptomyces</taxon>
    </lineage>
</organism>
<sequence length="863" mass="92122">MTAVTEHTAAATGPDAPAAAEPLWYLRINPLCRTRLSDPGLRALLGGLHDAEGAVRGAARACEDELYGLIGATTDKDARRRLVDLRRVIHNDRAPKTSDVPVPSVARWLAARDERQRLRDGIAAGYEEAAERERATLAGLLGDENLRGALATTAPDLYADAERYRTLAGSGRPVPASARKSERGLLQFVTRAMVRTSPLSRFTAVGLCVPDPAGPPPQDVRFSDAVSFPTLDRVMLGYVVGGLYPPGDDVWVGLSPTSALEGGKLFFLQRTDTGFRRLAAPVAGRVALLLDAVVMGPRHIRDVAGDLAAALGCTPEEAAGTVAGAIRQGLLCTYHEPEDGNAPLDHMLTHPGTPAAGQLADVRARLSRMATAPPDERGRETAAISAALAETSRLAGRPGHVMVVEDYVIPPQPVATGSWHRRLGDLSAGVELLSVFDWMHDVRAVLTASFVDRFGPGANVPLVEHAGALVGEVMRRTAVLDAAFRAGPGSGLLDGVGPAGDCLERLYALRRSVTEEIGAGLTRAAGAGEPELALRADEAVELVAALPERFRRDRLSYGVLVQSAGDRLICNDGLPGYGMLYARFLDADRRLGGSAVSHVARRLEAQYGWDGSRVFEDLGLHRLNVNAHPPVLPDGLRPADWFALRLAHDPDTDTIHVEDADGRPSRVLPLGTGHPGLFPPPLSVAAGLVISGRLFNSLPGSWHTANPWDGKDTRVCPRTVVGDVVMSRRRWYGGSEFAGAVASPGEPDRLLALTAWRQRHGVPEEVVVKTPPQEEGPGAVGPPDAHARRLRQKPQYVDLTSALGVRVLPRMLARRGEDGAGDGGVEYLEEALPAVADGTYATEWVVEVERRPGGRFEYGGELS</sequence>
<dbReference type="InterPro" id="IPR006827">
    <property type="entry name" value="Lant_deHydtase_N"/>
</dbReference>
<evidence type="ECO:0000313" key="3">
    <source>
        <dbReference type="Proteomes" id="UP000466345"/>
    </source>
</evidence>
<reference evidence="2 3" key="1">
    <citation type="submission" date="2019-10" db="EMBL/GenBank/DDBJ databases">
        <title>Streptomyces smaragdinus sp. nov. and Streptomyces fabii sp. nov., isolated from the gut of fungus growing-termite Macrotermes natalensis.</title>
        <authorList>
            <person name="Schwitalla J."/>
            <person name="Benndorf R."/>
            <person name="Martin K."/>
            <person name="De Beer W."/>
            <person name="Kaster A.-K."/>
            <person name="Vollmers J."/>
            <person name="Poulsen M."/>
            <person name="Beemelmanns C."/>
        </authorList>
    </citation>
    <scope>NUCLEOTIDE SEQUENCE [LARGE SCALE GENOMIC DNA]</scope>
    <source>
        <strain evidence="2 3">RB5</strain>
    </source>
</reference>
<evidence type="ECO:0000259" key="1">
    <source>
        <dbReference type="Pfam" id="PF04738"/>
    </source>
</evidence>
<name>A0A7K0CG92_9ACTN</name>
<feature type="domain" description="Lantibiotic dehydratase N-terminal" evidence="1">
    <location>
        <begin position="143"/>
        <end position="486"/>
    </location>
</feature>
<dbReference type="OrthoDB" id="2442707at2"/>
<comment type="caution">
    <text evidence="2">The sequence shown here is derived from an EMBL/GenBank/DDBJ whole genome shotgun (WGS) entry which is preliminary data.</text>
</comment>
<dbReference type="EMBL" id="WEGJ01000007">
    <property type="protein sequence ID" value="MQY12500.1"/>
    <property type="molecule type" value="Genomic_DNA"/>
</dbReference>
<keyword evidence="3" id="KW-1185">Reference proteome</keyword>
<dbReference type="Proteomes" id="UP000466345">
    <property type="component" value="Unassembled WGS sequence"/>
</dbReference>